<dbReference type="Gene3D" id="2.60.120.10">
    <property type="entry name" value="Jelly Rolls"/>
    <property type="match status" value="1"/>
</dbReference>
<evidence type="ECO:0000259" key="2">
    <source>
        <dbReference type="Pfam" id="PF07883"/>
    </source>
</evidence>
<keyword evidence="4" id="KW-1185">Reference proteome</keyword>
<accession>A0ABU4AQL6</accession>
<dbReference type="InterPro" id="IPR051610">
    <property type="entry name" value="GPI/OXD"/>
</dbReference>
<dbReference type="RefSeq" id="WP_317562342.1">
    <property type="nucleotide sequence ID" value="NZ_JAWLIP010000010.1"/>
</dbReference>
<evidence type="ECO:0000313" key="3">
    <source>
        <dbReference type="EMBL" id="MDV6228527.1"/>
    </source>
</evidence>
<keyword evidence="1" id="KW-0479">Metal-binding</keyword>
<sequence>MAGKGLVPAARWNSAHAAFRHARHVRAPMTFSRSGQTPEPISTSLPDAIGSARFYEAILEGMVLSTTYLVKSSEIAEMEGLKKTHFLNPNAQRLNKSLGDLTGLSGFGFHIIEVEPGYETTEHHCHYHEDECVFVLAGSATAFIGDEEHAIGPGDFIGYRKGGLAHSIKNTGNETLRCIVVGERLAHDVGDYPRLGKRIFRDRQMPWGLADIDRIDAVGGKVGKK</sequence>
<reference evidence="3 4" key="1">
    <citation type="submission" date="2023-10" db="EMBL/GenBank/DDBJ databases">
        <authorList>
            <person name="Venkata Ramana C."/>
            <person name="Sasikala C."/>
            <person name="Dhurka M."/>
        </authorList>
    </citation>
    <scope>NUCLEOTIDE SEQUENCE [LARGE SCALE GENOMIC DNA]</scope>
    <source>
        <strain evidence="3 4">KCTC 32151</strain>
    </source>
</reference>
<evidence type="ECO:0000313" key="4">
    <source>
        <dbReference type="Proteomes" id="UP001185659"/>
    </source>
</evidence>
<dbReference type="InterPro" id="IPR013096">
    <property type="entry name" value="Cupin_2"/>
</dbReference>
<dbReference type="Proteomes" id="UP001185659">
    <property type="component" value="Unassembled WGS sequence"/>
</dbReference>
<organism evidence="3 4">
    <name type="scientific">Nitratireductor aquimarinus</name>
    <dbReference type="NCBI Taxonomy" id="889300"/>
    <lineage>
        <taxon>Bacteria</taxon>
        <taxon>Pseudomonadati</taxon>
        <taxon>Pseudomonadota</taxon>
        <taxon>Alphaproteobacteria</taxon>
        <taxon>Hyphomicrobiales</taxon>
        <taxon>Phyllobacteriaceae</taxon>
        <taxon>Nitratireductor</taxon>
    </lineage>
</organism>
<dbReference type="PANTHER" id="PTHR35848">
    <property type="entry name" value="OXALATE-BINDING PROTEIN"/>
    <property type="match status" value="1"/>
</dbReference>
<evidence type="ECO:0000256" key="1">
    <source>
        <dbReference type="ARBA" id="ARBA00022723"/>
    </source>
</evidence>
<dbReference type="Pfam" id="PF07883">
    <property type="entry name" value="Cupin_2"/>
    <property type="match status" value="1"/>
</dbReference>
<dbReference type="SUPFAM" id="SSF51182">
    <property type="entry name" value="RmlC-like cupins"/>
    <property type="match status" value="1"/>
</dbReference>
<dbReference type="EMBL" id="JAWLIP010000010">
    <property type="protein sequence ID" value="MDV6228527.1"/>
    <property type="molecule type" value="Genomic_DNA"/>
</dbReference>
<dbReference type="InterPro" id="IPR014710">
    <property type="entry name" value="RmlC-like_jellyroll"/>
</dbReference>
<proteinExistence type="predicted"/>
<protein>
    <submittedName>
        <fullName evidence="3">Cupin domain-containing protein</fullName>
    </submittedName>
</protein>
<dbReference type="InterPro" id="IPR011051">
    <property type="entry name" value="RmlC_Cupin_sf"/>
</dbReference>
<comment type="caution">
    <text evidence="3">The sequence shown here is derived from an EMBL/GenBank/DDBJ whole genome shotgun (WGS) entry which is preliminary data.</text>
</comment>
<dbReference type="PANTHER" id="PTHR35848:SF9">
    <property type="entry name" value="SLL1358 PROTEIN"/>
    <property type="match status" value="1"/>
</dbReference>
<dbReference type="CDD" id="cd02224">
    <property type="entry name" value="cupin_SPO2919-like"/>
    <property type="match status" value="1"/>
</dbReference>
<name>A0ABU4AQL6_9HYPH</name>
<feature type="domain" description="Cupin type-2" evidence="2">
    <location>
        <begin position="111"/>
        <end position="181"/>
    </location>
</feature>
<gene>
    <name evidence="3" type="ORF">R2G56_19735</name>
</gene>